<comment type="caution">
    <text evidence="1">The sequence shown here is derived from an EMBL/GenBank/DDBJ whole genome shotgun (WGS) entry which is preliminary data.</text>
</comment>
<dbReference type="Proteomes" id="UP000798662">
    <property type="component" value="Chromosome 1"/>
</dbReference>
<name>A0ACC3BN99_PYRYE</name>
<sequence>MFAACLRGAPPPPTPPRRHARGSESLSAWDSSLSLPAASASLSLDTWAALDAAAAARSRGGKGAAAPPGGGADERPPMTTRGSTLVGRSGRLMLEAPQRSLPPSAAPAPVPSSSPFPRDGRVEAGAPHDRPAMTTRGSTLVGRSGRLMLEAPPRSPPPSPAAAPFPSPAPSPLPPSPPPARPAARGGGPPPSPAARPPPSPAARPPPSPRVGPQALVLRGTPGVGGDGGGRGAPYHHPPARGVDGGGDGTANRPRRRSAPPTPTVAPAADGGAKGAVTTVTTRRGSTSSAPPSPSVAPADPAAAAWPTDGRRRSSALRTPSDYDELLAPAAFGRRVTVVGRRSEGFSAAVDGAAARLRRRRADASREAADACLPPGGPSAAAGAGALEASPSSLSPWAAAEVWATPPQPAAVTPVATPPGTSPTASYGSSSVTGSPGASAPSSPAAGGWLSHNDAAAAATPAATPPPALPQGAPPAAAPAGGRFRQAIARRGVSLPGEGVGRLPPPPPPLSPAARELTVAAPAAALAPPADASPDEWLDDYSHVSATSQVAFAAALPLVAAPPARRGGSVAAAASAFTPPAAAVVRGRCHHGASATAAAAAAAASASAAATPTPSRMTAGSPPAPLGEAAGCSVLGADANGASWRVHKFGGTSLADAAAFRNVASILRAEAKEVSTHKLFVVVSAVGGVTDALEALVSAARDRSSGAHYLEGLDALREQHERLADELLQPGARASFLASLSSGLRDIRDLLRAAWIARSASERICELVVGHGELWSAQLLWGVLRQGGDDSVAAAVGEAVAGVKSAPCSWLDARDVLVASPSLGRSIRRVVDWDSSRDKLTEWTRSNPTVLVVATGFICADPEGVPTTLGRDGSDYSASSFARLLCASEVTIWTDVAGVYSADPRVVRDAVVIPRLTYKEAAELAYFGARVLHPDTMTPAIDMGIPLRIRSTLEPGAVGTFVSAVGDEKEGAADAGDAPSPPVSANALARSRQMSGVKGFSTVSDVSLINLEGTGMIGVPGIASTLFGALSAAGISVILIAQASSEFSLCVAVPGGDGETALAVVRAAFRAELAERLISSVELLSHCSILAMVGERMQHQPGMSARLFASLSKAGVNIRAISQGSSENNISVVVARSDEQRAVRACHSAFYLSDQTLSVGVVGTGLVGGTLLEQIQSQAAALRADFGVDIRVRGLATSRKMLLAPDALDLDNWAGELATEGATVPLDLDVFSDHILDATLPHAVIFDCTASEALSPYYPRWLAAGIHIITPNKKANSDTTALYTAIRDAQQRLNTHFFYEANVGAGLPIISTIRDLLRTGDTFTRIEGIFSGTLSYIFNEFTPDTTFSSIVSRAASEGFTEPDPRDDLAGTDVARKVVILAREIGITVELADVSVESLVPAELADTAAVPVDEFTRRLPDFDASLTEMAAEAATAGELLRYVGVIDVPAKKCTVELRRYRADHPFGRLQGSDNIVSFRTRRYDAQPLVIQGPGAGAAVTAAGVFADLLRLAAHLGAPSTAEM</sequence>
<evidence type="ECO:0000313" key="2">
    <source>
        <dbReference type="Proteomes" id="UP000798662"/>
    </source>
</evidence>
<gene>
    <name evidence="1" type="ORF">I4F81_001999</name>
</gene>
<accession>A0ACC3BN99</accession>
<evidence type="ECO:0000313" key="1">
    <source>
        <dbReference type="EMBL" id="KAK1859403.1"/>
    </source>
</evidence>
<proteinExistence type="predicted"/>
<dbReference type="EMBL" id="CM020618">
    <property type="protein sequence ID" value="KAK1859403.1"/>
    <property type="molecule type" value="Genomic_DNA"/>
</dbReference>
<organism evidence="1 2">
    <name type="scientific">Pyropia yezoensis</name>
    <name type="common">Susabi-nori</name>
    <name type="synonym">Porphyra yezoensis</name>
    <dbReference type="NCBI Taxonomy" id="2788"/>
    <lineage>
        <taxon>Eukaryota</taxon>
        <taxon>Rhodophyta</taxon>
        <taxon>Bangiophyceae</taxon>
        <taxon>Bangiales</taxon>
        <taxon>Bangiaceae</taxon>
        <taxon>Pyropia</taxon>
    </lineage>
</organism>
<protein>
    <submittedName>
        <fullName evidence="1">Uncharacterized protein</fullName>
    </submittedName>
</protein>
<keyword evidence="2" id="KW-1185">Reference proteome</keyword>
<reference evidence="1" key="1">
    <citation type="submission" date="2019-11" db="EMBL/GenBank/DDBJ databases">
        <title>Nori genome reveals adaptations in red seaweeds to the harsh intertidal environment.</title>
        <authorList>
            <person name="Wang D."/>
            <person name="Mao Y."/>
        </authorList>
    </citation>
    <scope>NUCLEOTIDE SEQUENCE</scope>
    <source>
        <tissue evidence="1">Gametophyte</tissue>
    </source>
</reference>